<dbReference type="EMBL" id="BGPR01000252">
    <property type="protein sequence ID" value="GBM08146.1"/>
    <property type="molecule type" value="Genomic_DNA"/>
</dbReference>
<gene>
    <name evidence="1" type="ORF">AVEN_214476_1</name>
</gene>
<reference evidence="1 2" key="1">
    <citation type="journal article" date="2019" name="Sci. Rep.">
        <title>Orb-weaving spider Araneus ventricosus genome elucidates the spidroin gene catalogue.</title>
        <authorList>
            <person name="Kono N."/>
            <person name="Nakamura H."/>
            <person name="Ohtoshi R."/>
            <person name="Moran D.A.P."/>
            <person name="Shinohara A."/>
            <person name="Yoshida Y."/>
            <person name="Fujiwara M."/>
            <person name="Mori M."/>
            <person name="Tomita M."/>
            <person name="Arakawa K."/>
        </authorList>
    </citation>
    <scope>NUCLEOTIDE SEQUENCE [LARGE SCALE GENOMIC DNA]</scope>
</reference>
<sequence length="140" mass="16465">MDNNKLTISTEKSTYILFSKQRGSPRITWSNKSIKSAKSFKYLRVYLDDKFNWSDHIKIQADKEHKLLLNLRKIAGCNWEINRKQRRILYKTVAERTLDYGAAAWRPFTICKIGQCLQFKDHSSFPLQVPIAPHHLQLSK</sequence>
<protein>
    <submittedName>
        <fullName evidence="1">Uncharacterized protein</fullName>
    </submittedName>
</protein>
<dbReference type="OrthoDB" id="6515318at2759"/>
<keyword evidence="2" id="KW-1185">Reference proteome</keyword>
<organism evidence="1 2">
    <name type="scientific">Araneus ventricosus</name>
    <name type="common">Orbweaver spider</name>
    <name type="synonym">Epeira ventricosa</name>
    <dbReference type="NCBI Taxonomy" id="182803"/>
    <lineage>
        <taxon>Eukaryota</taxon>
        <taxon>Metazoa</taxon>
        <taxon>Ecdysozoa</taxon>
        <taxon>Arthropoda</taxon>
        <taxon>Chelicerata</taxon>
        <taxon>Arachnida</taxon>
        <taxon>Araneae</taxon>
        <taxon>Araneomorphae</taxon>
        <taxon>Entelegynae</taxon>
        <taxon>Araneoidea</taxon>
        <taxon>Araneidae</taxon>
        <taxon>Araneus</taxon>
    </lineage>
</organism>
<accession>A0A4Y2CW22</accession>
<evidence type="ECO:0000313" key="2">
    <source>
        <dbReference type="Proteomes" id="UP000499080"/>
    </source>
</evidence>
<proteinExistence type="predicted"/>
<comment type="caution">
    <text evidence="1">The sequence shown here is derived from an EMBL/GenBank/DDBJ whole genome shotgun (WGS) entry which is preliminary data.</text>
</comment>
<evidence type="ECO:0000313" key="1">
    <source>
        <dbReference type="EMBL" id="GBM08146.1"/>
    </source>
</evidence>
<dbReference type="Proteomes" id="UP000499080">
    <property type="component" value="Unassembled WGS sequence"/>
</dbReference>
<name>A0A4Y2CW22_ARAVE</name>
<dbReference type="AlphaFoldDB" id="A0A4Y2CW22"/>